<organism evidence="2 3">
    <name type="scientific">Edaphochlamys debaryana</name>
    <dbReference type="NCBI Taxonomy" id="47281"/>
    <lineage>
        <taxon>Eukaryota</taxon>
        <taxon>Viridiplantae</taxon>
        <taxon>Chlorophyta</taxon>
        <taxon>core chlorophytes</taxon>
        <taxon>Chlorophyceae</taxon>
        <taxon>CS clade</taxon>
        <taxon>Chlamydomonadales</taxon>
        <taxon>Chlamydomonadales incertae sedis</taxon>
        <taxon>Edaphochlamys</taxon>
    </lineage>
</organism>
<dbReference type="AlphaFoldDB" id="A0A835YGM0"/>
<dbReference type="Proteomes" id="UP000612055">
    <property type="component" value="Unassembled WGS sequence"/>
</dbReference>
<name>A0A835YGM0_9CHLO</name>
<feature type="compositionally biased region" description="Low complexity" evidence="1">
    <location>
        <begin position="66"/>
        <end position="79"/>
    </location>
</feature>
<sequence length="88" mass="10073">MDDNDLDRPVTRRDLELFTKMSKELIIEAIQEERKRAGGRRGSLGCGVQLVERRRGAAPGPGGAPGVRSPQLRRWQQQRQQRRGWHSL</sequence>
<proteinExistence type="predicted"/>
<dbReference type="EMBL" id="JAEHOE010000002">
    <property type="protein sequence ID" value="KAG2501404.1"/>
    <property type="molecule type" value="Genomic_DNA"/>
</dbReference>
<gene>
    <name evidence="2" type="ORF">HYH03_001190</name>
</gene>
<keyword evidence="3" id="KW-1185">Reference proteome</keyword>
<feature type="region of interest" description="Disordered" evidence="1">
    <location>
        <begin position="49"/>
        <end position="88"/>
    </location>
</feature>
<protein>
    <submittedName>
        <fullName evidence="2">Uncharacterized protein</fullName>
    </submittedName>
</protein>
<reference evidence="2" key="1">
    <citation type="journal article" date="2020" name="bioRxiv">
        <title>Comparative genomics of Chlamydomonas.</title>
        <authorList>
            <person name="Craig R.J."/>
            <person name="Hasan A.R."/>
            <person name="Ness R.W."/>
            <person name="Keightley P.D."/>
        </authorList>
    </citation>
    <scope>NUCLEOTIDE SEQUENCE</scope>
    <source>
        <strain evidence="2">CCAP 11/70</strain>
    </source>
</reference>
<evidence type="ECO:0000256" key="1">
    <source>
        <dbReference type="SAM" id="MobiDB-lite"/>
    </source>
</evidence>
<accession>A0A835YGM0</accession>
<evidence type="ECO:0000313" key="2">
    <source>
        <dbReference type="EMBL" id="KAG2501404.1"/>
    </source>
</evidence>
<evidence type="ECO:0000313" key="3">
    <source>
        <dbReference type="Proteomes" id="UP000612055"/>
    </source>
</evidence>
<comment type="caution">
    <text evidence="2">The sequence shown here is derived from an EMBL/GenBank/DDBJ whole genome shotgun (WGS) entry which is preliminary data.</text>
</comment>